<evidence type="ECO:0000313" key="1">
    <source>
        <dbReference type="EMBL" id="OPH37731.1"/>
    </source>
</evidence>
<proteinExistence type="predicted"/>
<dbReference type="Proteomes" id="UP000254107">
    <property type="component" value="Unassembled WGS sequence"/>
</dbReference>
<reference evidence="1" key="2">
    <citation type="submission" date="2017-03" db="EMBL/GenBank/DDBJ databases">
        <authorList>
            <person name="Afonso C.L."/>
            <person name="Miller P.J."/>
            <person name="Scott M.A."/>
            <person name="Spackman E."/>
            <person name="Goraichik I."/>
            <person name="Dimitrov K.M."/>
            <person name="Suarez D.L."/>
            <person name="Swayne D.E."/>
        </authorList>
    </citation>
    <scope>NUCLEOTIDE SEQUENCE</scope>
    <source>
        <strain evidence="1">CCUG 4441</strain>
    </source>
</reference>
<evidence type="ECO:0000313" key="4">
    <source>
        <dbReference type="Proteomes" id="UP000254107"/>
    </source>
</evidence>
<dbReference type="RefSeq" id="WP_062501346.1">
    <property type="nucleotide sequence ID" value="NZ_MXAN01000033.1"/>
</dbReference>
<reference evidence="3" key="1">
    <citation type="submission" date="2017-03" db="EMBL/GenBank/DDBJ databases">
        <title>Draft genome sequence of Moraxella equi CCUG 4950T type strain.</title>
        <authorList>
            <person name="Salva-Serra F."/>
            <person name="Engstrom-Jakobsson H."/>
            <person name="Thorell K."/>
            <person name="Jaen-Luchoro D."/>
            <person name="Gonzales-Siles L."/>
            <person name="Karlsson R."/>
            <person name="Yazdan S."/>
            <person name="Boulund F."/>
            <person name="Johnning A."/>
            <person name="Engstrand L."/>
            <person name="Kristiansson E."/>
            <person name="Moore E."/>
        </authorList>
    </citation>
    <scope>NUCLEOTIDE SEQUENCE [LARGE SCALE GENOMIC DNA]</scope>
    <source>
        <strain evidence="3">CCUG 4441</strain>
    </source>
</reference>
<name>A0A1V4GZI1_MORLA</name>
<gene>
    <name evidence="1" type="ORF">B5J94_05070</name>
    <name evidence="2" type="ORF">NCTC7911_03040</name>
</gene>
<sequence length="110" mass="12638">MARPRLTKEAIAFIIECRDDPAQVYTLEDIAKLVEEKFGISVSLQAIGNNYRKYKSDKSITQISQPTSEEKTEISKKSIFKPKKTKQDVLQNFDKNIDNIDLEDLFKPAE</sequence>
<protein>
    <submittedName>
        <fullName evidence="1">Uncharacterized protein</fullName>
    </submittedName>
</protein>
<dbReference type="AlphaFoldDB" id="A0A1V4GZI1"/>
<dbReference type="EMBL" id="UGQC01000004">
    <property type="protein sequence ID" value="STZ74859.1"/>
    <property type="molecule type" value="Genomic_DNA"/>
</dbReference>
<dbReference type="Proteomes" id="UP000191025">
    <property type="component" value="Unassembled WGS sequence"/>
</dbReference>
<keyword evidence="4" id="KW-1185">Reference proteome</keyword>
<reference evidence="2 4" key="3">
    <citation type="submission" date="2018-06" db="EMBL/GenBank/DDBJ databases">
        <authorList>
            <consortium name="Pathogen Informatics"/>
            <person name="Doyle S."/>
        </authorList>
    </citation>
    <scope>NUCLEOTIDE SEQUENCE [LARGE SCALE GENOMIC DNA]</scope>
    <source>
        <strain evidence="2 4">NCTC7911</strain>
    </source>
</reference>
<evidence type="ECO:0000313" key="2">
    <source>
        <dbReference type="EMBL" id="STZ74859.1"/>
    </source>
</evidence>
<dbReference type="EMBL" id="MXAN01000033">
    <property type="protein sequence ID" value="OPH37731.1"/>
    <property type="molecule type" value="Genomic_DNA"/>
</dbReference>
<dbReference type="GeneID" id="302271506"/>
<evidence type="ECO:0000313" key="3">
    <source>
        <dbReference type="Proteomes" id="UP000191025"/>
    </source>
</evidence>
<accession>A0A1V4GZI1</accession>
<organism evidence="1 3">
    <name type="scientific">Moraxella lacunata</name>
    <dbReference type="NCBI Taxonomy" id="477"/>
    <lineage>
        <taxon>Bacteria</taxon>
        <taxon>Pseudomonadati</taxon>
        <taxon>Pseudomonadota</taxon>
        <taxon>Gammaproteobacteria</taxon>
        <taxon>Moraxellales</taxon>
        <taxon>Moraxellaceae</taxon>
        <taxon>Moraxella</taxon>
    </lineage>
</organism>